<dbReference type="KEGG" id="mlo:mll1717"/>
<protein>
    <submittedName>
        <fullName evidence="2">Mll1717 protein</fullName>
    </submittedName>
</protein>
<evidence type="ECO:0000313" key="3">
    <source>
        <dbReference type="Proteomes" id="UP000000552"/>
    </source>
</evidence>
<dbReference type="PANTHER" id="PTHR43143:SF1">
    <property type="entry name" value="SERINE_THREONINE-PROTEIN PHOSPHATASE CPPED1"/>
    <property type="match status" value="1"/>
</dbReference>
<organism evidence="2 3">
    <name type="scientific">Mesorhizobium japonicum (strain LMG 29417 / CECT 9101 / MAFF 303099)</name>
    <name type="common">Mesorhizobium loti (strain MAFF 303099)</name>
    <dbReference type="NCBI Taxonomy" id="266835"/>
    <lineage>
        <taxon>Bacteria</taxon>
        <taxon>Pseudomonadati</taxon>
        <taxon>Pseudomonadota</taxon>
        <taxon>Alphaproteobacteria</taxon>
        <taxon>Hyphomicrobiales</taxon>
        <taxon>Phyllobacteriaceae</taxon>
        <taxon>Mesorhizobium</taxon>
    </lineage>
</organism>
<dbReference type="DNASU" id="1225900"/>
<dbReference type="InterPro" id="IPR004843">
    <property type="entry name" value="Calcineurin-like_PHP"/>
</dbReference>
<sequence>MTFAWGRGSHGGAGMRIVQITDTHFSPTKAHFNGNWAPLAAWIEQSGADLVIHTGDLSVDGADRDDDIAFCMDLMREISAPMLLVPGNHDVGHLPGSLQPVNAGRLERWRRLVGPDYWMEDAGSWRLIGLDSLLMGFDDAEEEAQFDWLRTVLESRGGRRVALFAHKPLFVDAPGEGDTGYWSVRPAQRQRLYDLIATHDVALFASGHLHRAWQGKYENTSLVWGPSAAFVVGDMERDMPGERLLGAVIHQFSDTVTSEIVAIPGMTAYVLDDVVAEVYPHEAHKARKRVAS</sequence>
<gene>
    <name evidence="2" type="ordered locus">mll1717</name>
</gene>
<dbReference type="PANTHER" id="PTHR43143">
    <property type="entry name" value="METALLOPHOSPHOESTERASE, CALCINEURIN SUPERFAMILY"/>
    <property type="match status" value="1"/>
</dbReference>
<evidence type="ECO:0000259" key="1">
    <source>
        <dbReference type="Pfam" id="PF00149"/>
    </source>
</evidence>
<dbReference type="Proteomes" id="UP000000552">
    <property type="component" value="Chromosome"/>
</dbReference>
<dbReference type="SUPFAM" id="SSF56300">
    <property type="entry name" value="Metallo-dependent phosphatases"/>
    <property type="match status" value="1"/>
</dbReference>
<dbReference type="InterPro" id="IPR029052">
    <property type="entry name" value="Metallo-depent_PP-like"/>
</dbReference>
<dbReference type="EMBL" id="BA000012">
    <property type="protein sequence ID" value="BAB49025.1"/>
    <property type="molecule type" value="Genomic_DNA"/>
</dbReference>
<dbReference type="Pfam" id="PF00149">
    <property type="entry name" value="Metallophos"/>
    <property type="match status" value="1"/>
</dbReference>
<reference evidence="2 3" key="1">
    <citation type="journal article" date="2000" name="DNA Res.">
        <title>Complete genome structure of the nitrogen-fixing symbiotic bacterium Mesorhizobium loti.</title>
        <authorList>
            <person name="Kaneko T."/>
            <person name="Nakamura Y."/>
            <person name="Sato S."/>
            <person name="Asamizu E."/>
            <person name="Kato T."/>
            <person name="Sasamoto S."/>
            <person name="Watanabe A."/>
            <person name="Idesawa K."/>
            <person name="Ishikawa A."/>
            <person name="Kawashima K."/>
            <person name="Kimura T."/>
            <person name="Kishida Y."/>
            <person name="Kiyokawa C."/>
            <person name="Kohara M."/>
            <person name="Matsumoto M."/>
            <person name="Matsuno A."/>
            <person name="Mochizuki Y."/>
            <person name="Nakayama S."/>
            <person name="Nakazaki N."/>
            <person name="Shimpo S."/>
            <person name="Sugimoto M."/>
            <person name="Takeuchi C."/>
            <person name="Yamada M."/>
            <person name="Tabata S."/>
        </authorList>
    </citation>
    <scope>NUCLEOTIDE SEQUENCE [LARGE SCALE GENOMIC DNA]</scope>
    <source>
        <strain evidence="3">LMG 29417 / CECT 9101 / MAFF 303099</strain>
    </source>
</reference>
<proteinExistence type="predicted"/>
<evidence type="ECO:0000313" key="2">
    <source>
        <dbReference type="EMBL" id="BAB49025.1"/>
    </source>
</evidence>
<dbReference type="eggNOG" id="COG1409">
    <property type="taxonomic scope" value="Bacteria"/>
</dbReference>
<feature type="domain" description="Calcineurin-like phosphoesterase" evidence="1">
    <location>
        <begin position="15"/>
        <end position="211"/>
    </location>
</feature>
<name>Q98JZ0_RHILO</name>
<dbReference type="GO" id="GO:0016787">
    <property type="term" value="F:hydrolase activity"/>
    <property type="evidence" value="ECO:0007669"/>
    <property type="project" value="InterPro"/>
</dbReference>
<accession>Q98JZ0</accession>
<dbReference type="InterPro" id="IPR051918">
    <property type="entry name" value="STPP_CPPED1"/>
</dbReference>
<dbReference type="Gene3D" id="3.60.21.10">
    <property type="match status" value="1"/>
</dbReference>
<dbReference type="AlphaFoldDB" id="Q98JZ0"/>
<dbReference type="HOGENOM" id="CLU_083882_0_0_5"/>